<dbReference type="GeneID" id="73467156"/>
<evidence type="ECO:0000259" key="14">
    <source>
        <dbReference type="PROSITE" id="PS51847"/>
    </source>
</evidence>
<dbReference type="EMBL" id="JAGSYN010000043">
    <property type="protein sequence ID" value="KAG7666099.1"/>
    <property type="molecule type" value="Genomic_DNA"/>
</dbReference>
<feature type="domain" description="C2" evidence="13">
    <location>
        <begin position="559"/>
        <end position="671"/>
    </location>
</feature>
<dbReference type="AlphaFoldDB" id="A0A8J5QT53"/>
<dbReference type="InterPro" id="IPR000008">
    <property type="entry name" value="C2_dom"/>
</dbReference>
<dbReference type="CDD" id="cd04044">
    <property type="entry name" value="C2A_Tricalbin-like"/>
    <property type="match status" value="1"/>
</dbReference>
<feature type="region of interest" description="Disordered" evidence="11">
    <location>
        <begin position="845"/>
        <end position="901"/>
    </location>
</feature>
<dbReference type="GO" id="GO:0006869">
    <property type="term" value="P:lipid transport"/>
    <property type="evidence" value="ECO:0007669"/>
    <property type="project" value="UniProtKB-KW"/>
</dbReference>
<dbReference type="Proteomes" id="UP000694255">
    <property type="component" value="Unassembled WGS sequence"/>
</dbReference>
<dbReference type="InterPro" id="IPR056910">
    <property type="entry name" value="TCB1-3_C2"/>
</dbReference>
<dbReference type="GO" id="GO:0008289">
    <property type="term" value="F:lipid binding"/>
    <property type="evidence" value="ECO:0007669"/>
    <property type="project" value="UniProtKB-KW"/>
</dbReference>
<feature type="transmembrane region" description="Helical" evidence="12">
    <location>
        <begin position="322"/>
        <end position="342"/>
    </location>
</feature>
<dbReference type="InterPro" id="IPR037762">
    <property type="entry name" value="C2C_Tricalbin"/>
</dbReference>
<keyword evidence="16" id="KW-1185">Reference proteome</keyword>
<feature type="domain" description="C2" evidence="13">
    <location>
        <begin position="1028"/>
        <end position="1149"/>
    </location>
</feature>
<evidence type="ECO:0000256" key="4">
    <source>
        <dbReference type="ARBA" id="ARBA00022692"/>
    </source>
</evidence>
<keyword evidence="8" id="KW-0445">Lipid transport</keyword>
<dbReference type="CDD" id="cd21678">
    <property type="entry name" value="SMP_TCB"/>
    <property type="match status" value="1"/>
</dbReference>
<dbReference type="InterPro" id="IPR017147">
    <property type="entry name" value="Tricalbin"/>
</dbReference>
<dbReference type="RefSeq" id="XP_049266331.1">
    <property type="nucleotide sequence ID" value="XM_049407444.1"/>
</dbReference>
<evidence type="ECO:0000256" key="3">
    <source>
        <dbReference type="ARBA" id="ARBA00022553"/>
    </source>
</evidence>
<reference evidence="15 16" key="1">
    <citation type="journal article" date="2021" name="DNA Res.">
        <title>Genome analysis of Candida subhashii reveals its hybrid nature and dual mitochondrial genome conformations.</title>
        <authorList>
            <person name="Mixao V."/>
            <person name="Hegedusova E."/>
            <person name="Saus E."/>
            <person name="Pryszcz L.P."/>
            <person name="Cillingova A."/>
            <person name="Nosek J."/>
            <person name="Gabaldon T."/>
        </authorList>
    </citation>
    <scope>NUCLEOTIDE SEQUENCE [LARGE SCALE GENOMIC DNA]</scope>
    <source>
        <strain evidence="15 16">CBS 10753</strain>
    </source>
</reference>
<feature type="compositionally biased region" description="Basic and acidic residues" evidence="11">
    <location>
        <begin position="871"/>
        <end position="882"/>
    </location>
</feature>
<dbReference type="InterPro" id="IPR037765">
    <property type="entry name" value="C2B_Tricalbin"/>
</dbReference>
<dbReference type="InterPro" id="IPR052455">
    <property type="entry name" value="Tricalbin_domain"/>
</dbReference>
<dbReference type="PANTHER" id="PTHR46980">
    <property type="entry name" value="TRICALBIN-1-RELATED"/>
    <property type="match status" value="1"/>
</dbReference>
<evidence type="ECO:0000313" key="15">
    <source>
        <dbReference type="EMBL" id="KAG7666099.1"/>
    </source>
</evidence>
<feature type="transmembrane region" description="Helical" evidence="12">
    <location>
        <begin position="166"/>
        <end position="192"/>
    </location>
</feature>
<evidence type="ECO:0000256" key="10">
    <source>
        <dbReference type="ARBA" id="ARBA00023136"/>
    </source>
</evidence>
<keyword evidence="4 12" id="KW-0812">Transmembrane</keyword>
<evidence type="ECO:0000256" key="1">
    <source>
        <dbReference type="ARBA" id="ARBA00004586"/>
    </source>
</evidence>
<dbReference type="Pfam" id="PF00168">
    <property type="entry name" value="C2"/>
    <property type="match status" value="4"/>
</dbReference>
<evidence type="ECO:0000256" key="7">
    <source>
        <dbReference type="ARBA" id="ARBA00022989"/>
    </source>
</evidence>
<evidence type="ECO:0000256" key="8">
    <source>
        <dbReference type="ARBA" id="ARBA00023055"/>
    </source>
</evidence>
<dbReference type="GO" id="GO:0061817">
    <property type="term" value="P:endoplasmic reticulum-plasma membrane tethering"/>
    <property type="evidence" value="ECO:0007669"/>
    <property type="project" value="InterPro"/>
</dbReference>
<feature type="compositionally biased region" description="Basic and acidic residues" evidence="11">
    <location>
        <begin position="849"/>
        <end position="862"/>
    </location>
</feature>
<dbReference type="PROSITE" id="PS50004">
    <property type="entry name" value="C2"/>
    <property type="match status" value="4"/>
</dbReference>
<evidence type="ECO:0000256" key="2">
    <source>
        <dbReference type="ARBA" id="ARBA00022448"/>
    </source>
</evidence>
<evidence type="ECO:0000259" key="13">
    <source>
        <dbReference type="PROSITE" id="PS50004"/>
    </source>
</evidence>
<keyword evidence="7 12" id="KW-1133">Transmembrane helix</keyword>
<dbReference type="PROSITE" id="PS51847">
    <property type="entry name" value="SMP"/>
    <property type="match status" value="1"/>
</dbReference>
<name>A0A8J5QT53_9ASCO</name>
<comment type="subcellular location">
    <subcellularLocation>
        <location evidence="1">Endoplasmic reticulum membrane</location>
    </subcellularLocation>
</comment>
<evidence type="ECO:0000256" key="9">
    <source>
        <dbReference type="ARBA" id="ARBA00023121"/>
    </source>
</evidence>
<comment type="caution">
    <text evidence="15">The sequence shown here is derived from an EMBL/GenBank/DDBJ whole genome shotgun (WGS) entry which is preliminary data.</text>
</comment>
<evidence type="ECO:0000313" key="16">
    <source>
        <dbReference type="Proteomes" id="UP000694255"/>
    </source>
</evidence>
<evidence type="ECO:0000256" key="6">
    <source>
        <dbReference type="ARBA" id="ARBA00022824"/>
    </source>
</evidence>
<proteinExistence type="predicted"/>
<dbReference type="InterPro" id="IPR037761">
    <property type="entry name" value="C2A_Tricalbin"/>
</dbReference>
<dbReference type="SMART" id="SM00239">
    <property type="entry name" value="C2"/>
    <property type="match status" value="4"/>
</dbReference>
<keyword evidence="10 12" id="KW-0472">Membrane</keyword>
<evidence type="ECO:0000256" key="12">
    <source>
        <dbReference type="SAM" id="Phobius"/>
    </source>
</evidence>
<feature type="region of interest" description="Disordered" evidence="11">
    <location>
        <begin position="1"/>
        <end position="50"/>
    </location>
</feature>
<dbReference type="GO" id="GO:0005789">
    <property type="term" value="C:endoplasmic reticulum membrane"/>
    <property type="evidence" value="ECO:0007669"/>
    <property type="project" value="UniProtKB-SubCell"/>
</dbReference>
<dbReference type="PANTHER" id="PTHR46980:SF2">
    <property type="entry name" value="TRICALBIN-1-RELATED"/>
    <property type="match status" value="1"/>
</dbReference>
<feature type="domain" description="C2" evidence="13">
    <location>
        <begin position="675"/>
        <end position="803"/>
    </location>
</feature>
<feature type="domain" description="C2" evidence="13">
    <location>
        <begin position="417"/>
        <end position="535"/>
    </location>
</feature>
<sequence length="1235" mass="137470">MAATQNPPDAAKSTDPNELIKAPEQIEIEQVPSTDKAIGQVQPSEKKVNPIIEPRKDVSALSSFIGSRESLKKNNTAKSNVSLVNLTPSEDLDLSNIKTKPPSRKPVDVTFRGWKEVGRYEEEDKLTEEDELVDLLSKTSIFDNYIPPAAIGDWYHNVGYLIGGALISWLIGWFGFSAAPLFFVMVVFSLLYRASVKKYRALLREEAQREFSVKRIESDYETMDWSNLFLEKFWFYLEPSISQIVCENVNPILASSPAPAFIQKLWIDSFTLGTKPPRVERVKTMQGTPDDVVVMDWEFSFTPNTITDSSTKQIRNNINQKATIKITVFGITIPIAVCDVAFRGYARIRMRMMTSFPHIETVNVSMLEPPQFDFNSKILGDMPWYWEVLCIPGLYPFINEMVKKYVGSMLYHPLSFQLNVQQLLSGYSLDSAIGVLAITADSARGLKGFSTIGNTLDPYLTFGYKDKVLAKTKVIDDTSEPVWKETVYIPVSSLSEPLNISVIDFNDFRKDRTVGVIQFDVEQLLDQPKQPSLTCPFLRNNKPVGELKFGAVYMPTIEPIKQADGSFTPPPDLNTGIARIEIVEARHLKGGDKGASSYAQLKVNAETVLTTSTQKNTNTPGWGSSTEQIIFDRAKTRIKVNIKDNNDNYLGQVSTNLNSLIDATQVEHTWFPLAKGGEVRITATWKPVALEGASGSGGYTPPIGAVRISVKHAEDLRNLEAIGKVDPYVRLLVNGFERARTIGFDSTLNPVYNEIHYVTVSSPNQKLTIEVMDYEPRSQDRTLGSFDVTLTDIIQKDETGKYIEYIDEKDRTNKLIHKKGPKGSVTYSLSFYPALPVMSLQDIKDEEEEKKKEEEERKKQEAGSKANSKADLNKDEQIKNDTETLSSSIVDDDEEEGSESQKLKLSLEELIEYRSGIFIYEIIDGTLSKDDVYLQAFFDNYGYPNFTSWEIKKKKTKIGLTGDVVIKELDWSKANFRISKRKDDNRATKAVAETTIPTLQLLKNCYYKPSQLKLAGAGDANFTIQCSWIPLIYESGIPPQDSINNAGMLTVEVIRAEGLPAADSNGKSDPFMQVYLNNDKEEFLKTKKIKKTLDPVWNESGTTEVANKFDSVLRLVCYDWDLAESNDLLGIGEVALKDYDTRQGTQEAEVDLFGENGEKSGKAYIKLSFKPAFVMTVKPRGTTSIGLSAVGNVGRGVGKGVGTVGKGVGTVGKGVGTGIRGLRRGLGLGGGSDKD</sequence>
<dbReference type="CDD" id="cd04045">
    <property type="entry name" value="C2C_Tricalbin-like"/>
    <property type="match status" value="1"/>
</dbReference>
<feature type="domain" description="SMP-LTD" evidence="14">
    <location>
        <begin position="219"/>
        <end position="421"/>
    </location>
</feature>
<organism evidence="15 16">
    <name type="scientific">[Candida] subhashii</name>
    <dbReference type="NCBI Taxonomy" id="561895"/>
    <lineage>
        <taxon>Eukaryota</taxon>
        <taxon>Fungi</taxon>
        <taxon>Dikarya</taxon>
        <taxon>Ascomycota</taxon>
        <taxon>Saccharomycotina</taxon>
        <taxon>Pichiomycetes</taxon>
        <taxon>Debaryomycetaceae</taxon>
        <taxon>Spathaspora</taxon>
    </lineage>
</organism>
<protein>
    <submittedName>
        <fullName evidence="15">TCB1</fullName>
    </submittedName>
</protein>
<dbReference type="OrthoDB" id="1029639at2759"/>
<accession>A0A8J5QT53</accession>
<dbReference type="PIRSF" id="PIRSF037232">
    <property type="entry name" value="Tricalbin"/>
    <property type="match status" value="1"/>
</dbReference>
<keyword evidence="6" id="KW-0256">Endoplasmic reticulum</keyword>
<dbReference type="CDD" id="cd04052">
    <property type="entry name" value="C2B_Tricalbin-like"/>
    <property type="match status" value="1"/>
</dbReference>
<dbReference type="InterPro" id="IPR031468">
    <property type="entry name" value="SMP_LBD"/>
</dbReference>
<dbReference type="Pfam" id="PF25669">
    <property type="entry name" value="SMP_MUG190-like"/>
    <property type="match status" value="1"/>
</dbReference>
<gene>
    <name evidence="15" type="ORF">J8A68_000355</name>
</gene>
<keyword evidence="3" id="KW-0597">Phosphoprotein</keyword>
<evidence type="ECO:0000256" key="11">
    <source>
        <dbReference type="SAM" id="MobiDB-lite"/>
    </source>
</evidence>
<keyword evidence="9" id="KW-0446">Lipid-binding</keyword>
<keyword evidence="5" id="KW-0677">Repeat</keyword>
<keyword evidence="2" id="KW-0813">Transport</keyword>
<dbReference type="Pfam" id="PF24920">
    <property type="entry name" value="C2_TCB1"/>
    <property type="match status" value="1"/>
</dbReference>
<evidence type="ECO:0000256" key="5">
    <source>
        <dbReference type="ARBA" id="ARBA00022737"/>
    </source>
</evidence>